<proteinExistence type="predicted"/>
<evidence type="ECO:0000313" key="3">
    <source>
        <dbReference type="RefSeq" id="XP_022247700.1"/>
    </source>
</evidence>
<dbReference type="PANTHER" id="PTHR21261:SF15">
    <property type="entry name" value="BEATEN PATH IIIA, ISOFORM D-RELATED"/>
    <property type="match status" value="1"/>
</dbReference>
<reference evidence="3" key="1">
    <citation type="submission" date="2025-08" db="UniProtKB">
        <authorList>
            <consortium name="RefSeq"/>
        </authorList>
    </citation>
    <scope>IDENTIFICATION</scope>
    <source>
        <tissue evidence="3">Muscle</tissue>
    </source>
</reference>
<feature type="non-terminal residue" evidence="3">
    <location>
        <position position="1"/>
    </location>
</feature>
<dbReference type="Gene3D" id="2.60.40.10">
    <property type="entry name" value="Immunoglobulins"/>
    <property type="match status" value="3"/>
</dbReference>
<gene>
    <name evidence="3" type="primary">LOC106464294</name>
</gene>
<dbReference type="Proteomes" id="UP000694941">
    <property type="component" value="Unplaced"/>
</dbReference>
<feature type="domain" description="Ig-like" evidence="1">
    <location>
        <begin position="15"/>
        <end position="111"/>
    </location>
</feature>
<dbReference type="GeneID" id="106464294"/>
<dbReference type="PROSITE" id="PS50835">
    <property type="entry name" value="IG_LIKE"/>
    <property type="match status" value="1"/>
</dbReference>
<protein>
    <submittedName>
        <fullName evidence="3">Uncharacterized protein LOC106464294</fullName>
    </submittedName>
</protein>
<dbReference type="SUPFAM" id="SSF48726">
    <property type="entry name" value="Immunoglobulin"/>
    <property type="match status" value="1"/>
</dbReference>
<keyword evidence="2" id="KW-1185">Reference proteome</keyword>
<organism evidence="2 3">
    <name type="scientific">Limulus polyphemus</name>
    <name type="common">Atlantic horseshoe crab</name>
    <dbReference type="NCBI Taxonomy" id="6850"/>
    <lineage>
        <taxon>Eukaryota</taxon>
        <taxon>Metazoa</taxon>
        <taxon>Ecdysozoa</taxon>
        <taxon>Arthropoda</taxon>
        <taxon>Chelicerata</taxon>
        <taxon>Merostomata</taxon>
        <taxon>Xiphosura</taxon>
        <taxon>Limulidae</taxon>
        <taxon>Limulus</taxon>
    </lineage>
</organism>
<dbReference type="PANTHER" id="PTHR21261">
    <property type="entry name" value="BEAT PROTEIN"/>
    <property type="match status" value="1"/>
</dbReference>
<evidence type="ECO:0000259" key="1">
    <source>
        <dbReference type="PROSITE" id="PS50835"/>
    </source>
</evidence>
<dbReference type="InterPro" id="IPR013783">
    <property type="entry name" value="Ig-like_fold"/>
</dbReference>
<dbReference type="RefSeq" id="XP_022247700.1">
    <property type="nucleotide sequence ID" value="XM_022391992.1"/>
</dbReference>
<evidence type="ECO:0000313" key="2">
    <source>
        <dbReference type="Proteomes" id="UP000694941"/>
    </source>
</evidence>
<sequence>MFCLRLTELRVPSGVKQGVPVWLYCGYDLEKDDLYSVKWYKNHVEFYRYLPSDEPPGQKYDLLGVHINLNKSNQTHVYLEKTDLNSEGSYGCEVSTEAPSYRTVKADKDMTVYVLPEGKPTIDGIDGMYEIGDYVNLTCVSKPSKPAAVLSWTINSQLVDERFLTPMVTERHLDGLESTILGLQFQVTLNHFNKGVMTVRCTATISQNYYSHSEETLLGERLKSASPDALFGHNEAGPKITGGQTRYHVGDVVDVNCTSARDVRPAELHWFINDKKAKSDYIIKYSDIQYVDNTVSAVLGLKFRVHQEHFLSDGLRLKCTATVSRVIGTSSKETVVGNLRQSSGLHVSENSGSALNHGSGCYLQAWLLWCLVALLWSVTD</sequence>
<accession>A0ABM1SVP4</accession>
<dbReference type="InterPro" id="IPR036179">
    <property type="entry name" value="Ig-like_dom_sf"/>
</dbReference>
<dbReference type="InterPro" id="IPR007110">
    <property type="entry name" value="Ig-like_dom"/>
</dbReference>
<name>A0ABM1SVP4_LIMPO</name>